<evidence type="ECO:0000313" key="10">
    <source>
        <dbReference type="Proteomes" id="UP001147695"/>
    </source>
</evidence>
<dbReference type="InterPro" id="IPR014030">
    <property type="entry name" value="Ketoacyl_synth_N"/>
</dbReference>
<gene>
    <name evidence="9" type="ORF">N7452_007639</name>
</gene>
<dbReference type="InterPro" id="IPR049551">
    <property type="entry name" value="PKS_DH_C"/>
</dbReference>
<feature type="domain" description="PKS/mFAS DH" evidence="8">
    <location>
        <begin position="936"/>
        <end position="1244"/>
    </location>
</feature>
<dbReference type="GO" id="GO:0030639">
    <property type="term" value="P:polyketide biosynthetic process"/>
    <property type="evidence" value="ECO:0007669"/>
    <property type="project" value="UniProtKB-ARBA"/>
</dbReference>
<dbReference type="GO" id="GO:0016491">
    <property type="term" value="F:oxidoreductase activity"/>
    <property type="evidence" value="ECO:0007669"/>
    <property type="project" value="InterPro"/>
</dbReference>
<dbReference type="GO" id="GO:1901336">
    <property type="term" value="P:lactone biosynthetic process"/>
    <property type="evidence" value="ECO:0007669"/>
    <property type="project" value="UniProtKB-ARBA"/>
</dbReference>
<dbReference type="PANTHER" id="PTHR43775">
    <property type="entry name" value="FATTY ACID SYNTHASE"/>
    <property type="match status" value="1"/>
</dbReference>
<dbReference type="SMART" id="SM00822">
    <property type="entry name" value="PKS_KR"/>
    <property type="match status" value="1"/>
</dbReference>
<dbReference type="SMART" id="SM00829">
    <property type="entry name" value="PKS_ER"/>
    <property type="match status" value="1"/>
</dbReference>
<feature type="active site" description="Proton donor; for dehydratase activity" evidence="5">
    <location>
        <position position="1157"/>
    </location>
</feature>
<dbReference type="InterPro" id="IPR036736">
    <property type="entry name" value="ACP-like_sf"/>
</dbReference>
<dbReference type="InterPro" id="IPR020806">
    <property type="entry name" value="PKS_PP-bd"/>
</dbReference>
<dbReference type="SUPFAM" id="SSF47336">
    <property type="entry name" value="ACP-like"/>
    <property type="match status" value="1"/>
</dbReference>
<name>A0A9W9QI56_PENBR</name>
<dbReference type="Gene3D" id="3.40.366.10">
    <property type="entry name" value="Malonyl-Coenzyme A Acyl Carrier Protein, domain 2"/>
    <property type="match status" value="1"/>
</dbReference>
<keyword evidence="3 9" id="KW-0808">Transferase</keyword>
<comment type="caution">
    <text evidence="9">The sequence shown here is derived from an EMBL/GenBank/DDBJ whole genome shotgun (WGS) entry which is preliminary data.</text>
</comment>
<dbReference type="Pfam" id="PF08659">
    <property type="entry name" value="KR"/>
    <property type="match status" value="1"/>
</dbReference>
<dbReference type="InterPro" id="IPR049900">
    <property type="entry name" value="PKS_mFAS_DH"/>
</dbReference>
<dbReference type="Pfam" id="PF00109">
    <property type="entry name" value="ketoacyl-synt"/>
    <property type="match status" value="1"/>
</dbReference>
<dbReference type="PANTHER" id="PTHR43775:SF29">
    <property type="entry name" value="ASPERFURANONE POLYKETIDE SYNTHASE AFOG-RELATED"/>
    <property type="match status" value="1"/>
</dbReference>
<dbReference type="SMART" id="SM00825">
    <property type="entry name" value="PKS_KS"/>
    <property type="match status" value="1"/>
</dbReference>
<dbReference type="GO" id="GO:0031177">
    <property type="term" value="F:phosphopantetheine binding"/>
    <property type="evidence" value="ECO:0007669"/>
    <property type="project" value="InterPro"/>
</dbReference>
<protein>
    <submittedName>
        <fullName evidence="9">Acyl transferase/acyl hydrolase/lysophospholipase</fullName>
    </submittedName>
</protein>
<feature type="domain" description="Ketosynthase family 3 (KS3)" evidence="7">
    <location>
        <begin position="12"/>
        <end position="438"/>
    </location>
</feature>
<proteinExistence type="predicted"/>
<dbReference type="InterPro" id="IPR057326">
    <property type="entry name" value="KR_dom"/>
</dbReference>
<dbReference type="InterPro" id="IPR020807">
    <property type="entry name" value="PKS_DH"/>
</dbReference>
<dbReference type="InterPro" id="IPR042104">
    <property type="entry name" value="PKS_dehydratase_sf"/>
</dbReference>
<dbReference type="SMART" id="SM00826">
    <property type="entry name" value="PKS_DH"/>
    <property type="match status" value="1"/>
</dbReference>
<dbReference type="Pfam" id="PF14765">
    <property type="entry name" value="PS-DH"/>
    <property type="match status" value="1"/>
</dbReference>
<dbReference type="InterPro" id="IPR014031">
    <property type="entry name" value="Ketoacyl_synth_C"/>
</dbReference>
<dbReference type="InterPro" id="IPR049552">
    <property type="entry name" value="PKS_DH_N"/>
</dbReference>
<evidence type="ECO:0000259" key="8">
    <source>
        <dbReference type="PROSITE" id="PS52019"/>
    </source>
</evidence>
<accession>A0A9W9QI56</accession>
<dbReference type="PROSITE" id="PS50075">
    <property type="entry name" value="CARRIER"/>
    <property type="match status" value="1"/>
</dbReference>
<dbReference type="InterPro" id="IPR013968">
    <property type="entry name" value="PKS_KR"/>
</dbReference>
<dbReference type="InterPro" id="IPR020841">
    <property type="entry name" value="PKS_Beta-ketoAc_synthase_dom"/>
</dbReference>
<dbReference type="InterPro" id="IPR016035">
    <property type="entry name" value="Acyl_Trfase/lysoPLipase"/>
</dbReference>
<dbReference type="Pfam" id="PF02801">
    <property type="entry name" value="Ketoacyl-synt_C"/>
    <property type="match status" value="1"/>
</dbReference>
<dbReference type="SUPFAM" id="SSF50129">
    <property type="entry name" value="GroES-like"/>
    <property type="match status" value="1"/>
</dbReference>
<reference evidence="9" key="1">
    <citation type="submission" date="2022-12" db="EMBL/GenBank/DDBJ databases">
        <authorList>
            <person name="Petersen C."/>
        </authorList>
    </citation>
    <scope>NUCLEOTIDE SEQUENCE</scope>
    <source>
        <strain evidence="9">IBT 35673</strain>
    </source>
</reference>
<dbReference type="InterPro" id="IPR014043">
    <property type="entry name" value="Acyl_transferase_dom"/>
</dbReference>
<dbReference type="Gene3D" id="3.40.50.720">
    <property type="entry name" value="NAD(P)-binding Rossmann-like Domain"/>
    <property type="match status" value="2"/>
</dbReference>
<dbReference type="InterPro" id="IPR016036">
    <property type="entry name" value="Malonyl_transacylase_ACP-bd"/>
</dbReference>
<evidence type="ECO:0000259" key="6">
    <source>
        <dbReference type="PROSITE" id="PS50075"/>
    </source>
</evidence>
<dbReference type="SUPFAM" id="SSF51735">
    <property type="entry name" value="NAD(P)-binding Rossmann-fold domains"/>
    <property type="match status" value="2"/>
</dbReference>
<dbReference type="InterPro" id="IPR036291">
    <property type="entry name" value="NAD(P)-bd_dom_sf"/>
</dbReference>
<keyword evidence="9" id="KW-0378">Hydrolase</keyword>
<keyword evidence="2" id="KW-0597">Phosphoprotein</keyword>
<dbReference type="Pfam" id="PF21089">
    <property type="entry name" value="PKS_DH_N"/>
    <property type="match status" value="1"/>
</dbReference>
<dbReference type="InterPro" id="IPR016039">
    <property type="entry name" value="Thiolase-like"/>
</dbReference>
<dbReference type="CDD" id="cd00833">
    <property type="entry name" value="PKS"/>
    <property type="match status" value="1"/>
</dbReference>
<evidence type="ECO:0000256" key="1">
    <source>
        <dbReference type="ARBA" id="ARBA00022450"/>
    </source>
</evidence>
<feature type="region of interest" description="C-terminal hotdog fold" evidence="5">
    <location>
        <begin position="1087"/>
        <end position="1244"/>
    </location>
</feature>
<dbReference type="Pfam" id="PF00550">
    <property type="entry name" value="PP-binding"/>
    <property type="match status" value="1"/>
</dbReference>
<dbReference type="Gene3D" id="3.90.180.10">
    <property type="entry name" value="Medium-chain alcohol dehydrogenases, catalytic domain"/>
    <property type="match status" value="1"/>
</dbReference>
<dbReference type="InterPro" id="IPR001227">
    <property type="entry name" value="Ac_transferase_dom_sf"/>
</dbReference>
<dbReference type="EMBL" id="JAPZBQ010000004">
    <property type="protein sequence ID" value="KAJ5335236.1"/>
    <property type="molecule type" value="Genomic_DNA"/>
</dbReference>
<dbReference type="InterPro" id="IPR020843">
    <property type="entry name" value="ER"/>
</dbReference>
<dbReference type="PROSITE" id="PS52004">
    <property type="entry name" value="KS3_2"/>
    <property type="match status" value="1"/>
</dbReference>
<keyword evidence="1" id="KW-0596">Phosphopantetheine</keyword>
<dbReference type="SUPFAM" id="SSF53901">
    <property type="entry name" value="Thiolase-like"/>
    <property type="match status" value="1"/>
</dbReference>
<dbReference type="Pfam" id="PF00698">
    <property type="entry name" value="Acyl_transf_1"/>
    <property type="match status" value="1"/>
</dbReference>
<evidence type="ECO:0000256" key="3">
    <source>
        <dbReference type="ARBA" id="ARBA00022679"/>
    </source>
</evidence>
<sequence length="2359" mass="255815">MATEPHDTPPAGEPVAVVGMSCRFSGEASSVEGFWEMLRHGRTGHGPVPSSRYQASAWHHPSHERKGAINHDSGFFIEQDPSHFDAPFFSITAKEAAGMDPVQRLLLEVAYEAFENGGVPMESLVGSRTAVFSGCMTNDYELLSTSDIHDMPHNSGTGNGRTMLANRLSWFFDLRGPSVMLDTACSSSLTAAHLACQAIRSGECETALVTGASLILHPNFTQRLSYMHMLSADGISHSFDAKANGYGRGEGIGAVLLKPLSAAVANGDTIRAVIRATGINQDGRTPGITMPSRTSQADLIRDVYGPGLPSMRETAYFEAHGTGTEVGDPTELAAIGDTFGAARMDGDEPIYVGSVKSNIGHTEGAAGVASIIKAVLCLENGMLVPNAGFTQINPRIHLDKWRMRLSDTCIEWPQHLARRVSINSFGFGGSNAHLILEGTGMHLSPSAATEKTKAKTTPQVVVFSTQDKPGLERLTEKWTSFLQKKLNTGEEISLRNISHTMSSRRSKLPFRSFAVAESLEQLHEVLQQGLPHSSRASRTLQANLAFIFTGQGAQWAQMGIQLLDIPVFRDSITHSQQILSDLNCPWDLLEEMRAEAASSNMSLPDRSQSICCALQVALVDLLASWGARPKATVGHSSGEIGAAYAAGFIAHDTALRIAYFRGLYSLQLSQGERRGAMMAVGLPPVDAQKYLEILPTESVVVACVNSPTSVTLSGDADGIDKLEDQLKADGCFARKLQVKTAYHSPHMRDLAEEYRNTLKDIHPVSDGKSTATMFSSVTKEQVYAEDMTADYWVRNMVSPVEFAAAVSKLAGMKEVGKTRRRAVAVKWNAFLEIGPHEALKGPFHQTLQSIDASLTTLPYQALVRRRTDALKTTLAVTGMLWSIGATIDIDAVNSSLNPETPQIVENLPSYAWNHKTSFWHEPLASSRLRQRKEPRHDLLGVPFDYQNEMEPRWRNFLRVSEIPWLSDHVVAGSIVFPAAGMVAMVAEAARQLSDPKNVLMGIEFNDLSFMQGVVIPDDNRGLETVLHVAPNRGGEGWYDFGIFSLPEGASWIRHATGSFNIHYNTQGLPVDEKEWDHFIEKVQETQATASSTDIEAVYNWLSETGGVTLGPSFRSIANASFCDGDRRLWIKAAVHDTQKGMPYEKESSSFMHPTALDALFQAAVLCCSDSLNNQEANIPIGVDRLYLSTDWDLQSGDEFAIHTETHRQDGESRSDSIASDSLWSQPRVVLKGIQLGRVPMSKKIDDKGNQGSGVNRFSSLVWREHLESSVGQAPAAQTHCDGLEGWMQRFCYTYGDGRALVVIGSSSESKILSSIQSHAPGGGQRPRLQQLTIVCVNPEENAAANDEEIKNSFPKSQVAHIASTTELNQTTLGDDLFDLVLVDQLSFEEGSDTSTLLESLTPITEPDGWLAIRAHAGELDPLRLIERSPKWKATGLIVDGDYALAHRRVEPAQIDSTVFLLTASPDLVTTSFQSTLEKNLSKMGLKTCTVGLEDTSTLAGKTVISLIEFDNTWISGWSATTMSQFQELLQAKYILWTSPVPRQVEDASIAAGLGATTGLLRTLRNERPNTILPQVQFNPLDVSDEEQLAQGILQVLQLTLTPVARRNQDLEYRLEDTRLLVPRVMATESVDEEMHILTHGPRPAFSRLVDDSRALQFHVVPQGAQPGYWMEHPDLVAELPGNQIEVQLQLQTIAATGRSANHAPEARIPIVEALGIVRKLGRSVDTHLAVGDIVVLLAPGAGTIPGMSTRVRVEPHAIARLPAHLTPTQAVATPLAYTLAYASLFNAARLETGSYVLIIGALSHTLHALLNCAQDIPGVRLYVAAADETAADEITTKYPGCAGRIFTVHGGLDANIAHLTSGKGVNAVVSCLGGSVGRVAARCLGAGGVYVDLSAKTALSSLPATFSSRSCTFVSLNMSAMLESNPDLVYTYFRRGMTTLQQHHTVHPGRVFPVADWADAEDHARQTGTRSPIHLTESPNVLIIPPVPEPVLLSKDQTFVLAGGLGTLGLALASALVGIGAHHVVILSRSGVARGAHQEAIDQIQGDGCRVDIVHCDVSQEEDVATFISQAQSKGWNIKGLIQCATNLKDAMFDTMGFDDWKASTDPKIRGTLNLHRAFADSKLDFFLALSSVASVIGNMGQANYSAGNAFMDELMVWRQADGLSGHSINIGLVPDGSSVGDGAESPEERRRRYGHLEGTEIDVSELQKLVQLIVQHRVSVPAQIVAGINDDLPLEGAGWRYDRKFDHRIRLAQAEASGSSNQTSTRLKSAGSQDAAVQVVNETMQEYLAAAMATTADTVDIELPLSALGVDSLKATELQSWVLREMGAELSSFEFLGSQPVKALSEKIAVQSTFVAAY</sequence>
<evidence type="ECO:0000256" key="2">
    <source>
        <dbReference type="ARBA" id="ARBA00022553"/>
    </source>
</evidence>
<dbReference type="GO" id="GO:0004312">
    <property type="term" value="F:fatty acid synthase activity"/>
    <property type="evidence" value="ECO:0007669"/>
    <property type="project" value="TreeGrafter"/>
</dbReference>
<dbReference type="Gene3D" id="3.10.129.110">
    <property type="entry name" value="Polyketide synthase dehydratase"/>
    <property type="match status" value="1"/>
</dbReference>
<evidence type="ECO:0000313" key="9">
    <source>
        <dbReference type="EMBL" id="KAJ5335236.1"/>
    </source>
</evidence>
<dbReference type="SMART" id="SM00827">
    <property type="entry name" value="PKS_AT"/>
    <property type="match status" value="1"/>
</dbReference>
<evidence type="ECO:0000259" key="7">
    <source>
        <dbReference type="PROSITE" id="PS52004"/>
    </source>
</evidence>
<dbReference type="InterPro" id="IPR032821">
    <property type="entry name" value="PKS_assoc"/>
</dbReference>
<feature type="region of interest" description="N-terminal hotdog fold" evidence="5">
    <location>
        <begin position="936"/>
        <end position="1066"/>
    </location>
</feature>
<dbReference type="Pfam" id="PF16197">
    <property type="entry name" value="KAsynt_C_assoc"/>
    <property type="match status" value="1"/>
</dbReference>
<dbReference type="PROSITE" id="PS52019">
    <property type="entry name" value="PKS_MFAS_DH"/>
    <property type="match status" value="1"/>
</dbReference>
<dbReference type="Gene3D" id="3.40.47.10">
    <property type="match status" value="1"/>
</dbReference>
<keyword evidence="4" id="KW-0511">Multifunctional enzyme</keyword>
<dbReference type="SMART" id="SM00823">
    <property type="entry name" value="PKS_PP"/>
    <property type="match status" value="1"/>
</dbReference>
<reference evidence="9" key="2">
    <citation type="journal article" date="2023" name="IMA Fungus">
        <title>Comparative genomic study of the Penicillium genus elucidates a diverse pangenome and 15 lateral gene transfer events.</title>
        <authorList>
            <person name="Petersen C."/>
            <person name="Sorensen T."/>
            <person name="Nielsen M.R."/>
            <person name="Sondergaard T.E."/>
            <person name="Sorensen J.L."/>
            <person name="Fitzpatrick D.A."/>
            <person name="Frisvad J.C."/>
            <person name="Nielsen K.L."/>
        </authorList>
    </citation>
    <scope>NUCLEOTIDE SEQUENCE</scope>
    <source>
        <strain evidence="9">IBT 35673</strain>
    </source>
</reference>
<dbReference type="InterPro" id="IPR050091">
    <property type="entry name" value="PKS_NRPS_Biosynth_Enz"/>
</dbReference>
<dbReference type="GO" id="GO:0016787">
    <property type="term" value="F:hydrolase activity"/>
    <property type="evidence" value="ECO:0007669"/>
    <property type="project" value="UniProtKB-KW"/>
</dbReference>
<dbReference type="GO" id="GO:0006633">
    <property type="term" value="P:fatty acid biosynthetic process"/>
    <property type="evidence" value="ECO:0007669"/>
    <property type="project" value="TreeGrafter"/>
</dbReference>
<dbReference type="InterPro" id="IPR011032">
    <property type="entry name" value="GroES-like_sf"/>
</dbReference>
<dbReference type="Gene3D" id="1.10.1200.10">
    <property type="entry name" value="ACP-like"/>
    <property type="match status" value="1"/>
</dbReference>
<dbReference type="Proteomes" id="UP001147695">
    <property type="component" value="Unassembled WGS sequence"/>
</dbReference>
<feature type="active site" description="Proton acceptor; for dehydratase activity" evidence="5">
    <location>
        <position position="968"/>
    </location>
</feature>
<dbReference type="SUPFAM" id="SSF52151">
    <property type="entry name" value="FabD/lysophospholipase-like"/>
    <property type="match status" value="1"/>
</dbReference>
<dbReference type="SUPFAM" id="SSF55048">
    <property type="entry name" value="Probable ACP-binding domain of malonyl-CoA ACP transacylase"/>
    <property type="match status" value="1"/>
</dbReference>
<evidence type="ECO:0000256" key="5">
    <source>
        <dbReference type="PROSITE-ProRule" id="PRU01363"/>
    </source>
</evidence>
<feature type="domain" description="Carrier" evidence="6">
    <location>
        <begin position="2279"/>
        <end position="2353"/>
    </location>
</feature>
<organism evidence="9 10">
    <name type="scientific">Penicillium brevicompactum</name>
    <dbReference type="NCBI Taxonomy" id="5074"/>
    <lineage>
        <taxon>Eukaryota</taxon>
        <taxon>Fungi</taxon>
        <taxon>Dikarya</taxon>
        <taxon>Ascomycota</taxon>
        <taxon>Pezizomycotina</taxon>
        <taxon>Eurotiomycetes</taxon>
        <taxon>Eurotiomycetidae</taxon>
        <taxon>Eurotiales</taxon>
        <taxon>Aspergillaceae</taxon>
        <taxon>Penicillium</taxon>
    </lineage>
</organism>
<evidence type="ECO:0000256" key="4">
    <source>
        <dbReference type="ARBA" id="ARBA00023268"/>
    </source>
</evidence>
<dbReference type="InterPro" id="IPR009081">
    <property type="entry name" value="PP-bd_ACP"/>
</dbReference>